<organism evidence="1 2">
    <name type="scientific">SAR86 cluster bacterium</name>
    <dbReference type="NCBI Taxonomy" id="2030880"/>
    <lineage>
        <taxon>Bacteria</taxon>
        <taxon>Pseudomonadati</taxon>
        <taxon>Pseudomonadota</taxon>
        <taxon>Gammaproteobacteria</taxon>
        <taxon>SAR86 cluster</taxon>
    </lineage>
</organism>
<accession>A0A937I441</accession>
<comment type="caution">
    <text evidence="1">The sequence shown here is derived from an EMBL/GenBank/DDBJ whole genome shotgun (WGS) entry which is preliminary data.</text>
</comment>
<proteinExistence type="predicted"/>
<dbReference type="AlphaFoldDB" id="A0A937I441"/>
<evidence type="ECO:0000313" key="2">
    <source>
        <dbReference type="Proteomes" id="UP000711391"/>
    </source>
</evidence>
<dbReference type="Pfam" id="PF09912">
    <property type="entry name" value="DUF2141"/>
    <property type="match status" value="1"/>
</dbReference>
<protein>
    <submittedName>
        <fullName evidence="1">DUF2141 domain-containing protein</fullName>
    </submittedName>
</protein>
<reference evidence="1" key="1">
    <citation type="submission" date="2020-10" db="EMBL/GenBank/DDBJ databases">
        <title>Microbiome of the Black Sea water column analyzed by genome centric metagenomics.</title>
        <authorList>
            <person name="Cabello-Yeves P.J."/>
            <person name="Callieri C."/>
            <person name="Picazo A."/>
            <person name="Mehrshad M."/>
            <person name="Haro-Moreno J.M."/>
            <person name="Roda-Garcia J."/>
            <person name="Dzembekova N."/>
            <person name="Slabakova V."/>
            <person name="Slabakova N."/>
            <person name="Moncheva S."/>
            <person name="Rodriguez-Valera F."/>
        </authorList>
    </citation>
    <scope>NUCLEOTIDE SEQUENCE</scope>
    <source>
        <strain evidence="1">BS307-5m-G50</strain>
    </source>
</reference>
<dbReference type="EMBL" id="JADHQD010000001">
    <property type="protein sequence ID" value="MBL6817816.1"/>
    <property type="molecule type" value="Genomic_DNA"/>
</dbReference>
<sequence>MKRRSSNYRKYFWITPLVLSYSVLVPISNSYEANLKINILNLEKPGFLYLSICKDEAGFKETVENESKEESCIGSVKEIDLQNTEINNVLKYGEYAVTLFVDFNGNKKLDKNFLGIPKEQYGFSNNVMGKMSPPTFDQAKFAIEGPTTQNIKLRIGIPKKD</sequence>
<evidence type="ECO:0000313" key="1">
    <source>
        <dbReference type="EMBL" id="MBL6817816.1"/>
    </source>
</evidence>
<dbReference type="Proteomes" id="UP000711391">
    <property type="component" value="Unassembled WGS sequence"/>
</dbReference>
<name>A0A937I441_9GAMM</name>
<dbReference type="InterPro" id="IPR018673">
    <property type="entry name" value="DUF2141"/>
</dbReference>
<gene>
    <name evidence="1" type="ORF">ISQ64_00225</name>
</gene>